<accession>A0A017S0W2</accession>
<dbReference type="RefSeq" id="XP_040634237.1">
    <property type="nucleotide sequence ID" value="XM_040778222.1"/>
</dbReference>
<dbReference type="Proteomes" id="UP000019804">
    <property type="component" value="Unassembled WGS sequence"/>
</dbReference>
<keyword evidence="3" id="KW-1185">Reference proteome</keyword>
<evidence type="ECO:0000256" key="1">
    <source>
        <dbReference type="SAM" id="Phobius"/>
    </source>
</evidence>
<organism evidence="2 3">
    <name type="scientific">Aspergillus ruber (strain CBS 135680)</name>
    <dbReference type="NCBI Taxonomy" id="1388766"/>
    <lineage>
        <taxon>Eukaryota</taxon>
        <taxon>Fungi</taxon>
        <taxon>Dikarya</taxon>
        <taxon>Ascomycota</taxon>
        <taxon>Pezizomycotina</taxon>
        <taxon>Eurotiomycetes</taxon>
        <taxon>Eurotiomycetidae</taxon>
        <taxon>Eurotiales</taxon>
        <taxon>Aspergillaceae</taxon>
        <taxon>Aspergillus</taxon>
        <taxon>Aspergillus subgen. Aspergillus</taxon>
    </lineage>
</organism>
<dbReference type="HOGENOM" id="CLU_2170554_0_0_1"/>
<dbReference type="AlphaFoldDB" id="A0A017S0W2"/>
<name>A0A017S0W2_ASPRC</name>
<proteinExistence type="predicted"/>
<reference evidence="3" key="1">
    <citation type="journal article" date="2014" name="Nat. Commun.">
        <title>Genomic adaptations of the halophilic Dead Sea filamentous fungus Eurotium rubrum.</title>
        <authorList>
            <person name="Kis-Papo T."/>
            <person name="Weig A.R."/>
            <person name="Riley R."/>
            <person name="Persoh D."/>
            <person name="Salamov A."/>
            <person name="Sun H."/>
            <person name="Lipzen A."/>
            <person name="Wasser S.P."/>
            <person name="Rambold G."/>
            <person name="Grigoriev I.V."/>
            <person name="Nevo E."/>
        </authorList>
    </citation>
    <scope>NUCLEOTIDE SEQUENCE [LARGE SCALE GENOMIC DNA]</scope>
    <source>
        <strain evidence="3">CBS 135680</strain>
    </source>
</reference>
<keyword evidence="1" id="KW-1133">Transmembrane helix</keyword>
<dbReference type="EMBL" id="KK088457">
    <property type="protein sequence ID" value="EYE90547.1"/>
    <property type="molecule type" value="Genomic_DNA"/>
</dbReference>
<feature type="transmembrane region" description="Helical" evidence="1">
    <location>
        <begin position="21"/>
        <end position="46"/>
    </location>
</feature>
<keyword evidence="1" id="KW-0472">Membrane</keyword>
<evidence type="ECO:0000313" key="2">
    <source>
        <dbReference type="EMBL" id="EYE90547.1"/>
    </source>
</evidence>
<sequence>MQVASSVFYFLFLVVFRRQVFNFYLLTFEIYVRLPFAFIIGVFPLVQLPTAIYHQYLLVSFFFFPLVFKIAIGPSTTHLYNFLFELHRRLSAFWDVFGRRIAWRVLYFVY</sequence>
<dbReference type="GeneID" id="63693346"/>
<protein>
    <submittedName>
        <fullName evidence="2">Uncharacterized protein</fullName>
    </submittedName>
</protein>
<evidence type="ECO:0000313" key="3">
    <source>
        <dbReference type="Proteomes" id="UP000019804"/>
    </source>
</evidence>
<keyword evidence="1" id="KW-0812">Transmembrane</keyword>
<gene>
    <name evidence="2" type="ORF">EURHEDRAFT_288849</name>
</gene>